<dbReference type="AlphaFoldDB" id="A0A097IGK0"/>
<dbReference type="Proteomes" id="UP000029914">
    <property type="component" value="Chromosome"/>
</dbReference>
<accession>A0A097IGK0</accession>
<dbReference type="GO" id="GO:0000502">
    <property type="term" value="C:proteasome complex"/>
    <property type="evidence" value="ECO:0007669"/>
    <property type="project" value="UniProtKB-KW"/>
</dbReference>
<dbReference type="HOGENOM" id="CLU_055821_0_1_11"/>
<dbReference type="STRING" id="558173.CDOO_08425"/>
<dbReference type="OrthoDB" id="3733464at2"/>
<dbReference type="Gene3D" id="1.10.287.100">
    <property type="match status" value="1"/>
</dbReference>
<keyword evidence="2" id="KW-1185">Reference proteome</keyword>
<dbReference type="InterPro" id="IPR019151">
    <property type="entry name" value="Proteasome_assmbl_chaperone_2"/>
</dbReference>
<dbReference type="Pfam" id="PF09754">
    <property type="entry name" value="PAC2"/>
    <property type="match status" value="1"/>
</dbReference>
<evidence type="ECO:0000313" key="1">
    <source>
        <dbReference type="EMBL" id="AIT61278.1"/>
    </source>
</evidence>
<reference evidence="1 2" key="1">
    <citation type="submission" date="2013-09" db="EMBL/GenBank/DDBJ databases">
        <title>Complete genome sequence of Corynebacterium doosanense CAU 212(T) (=DSM 45436(T)), isolated from activated sludge.</title>
        <authorList>
            <person name="Schaffert L."/>
            <person name="Albersmeier A."/>
            <person name="Kalinowski J."/>
            <person name="Ruckert C."/>
        </authorList>
    </citation>
    <scope>NUCLEOTIDE SEQUENCE [LARGE SCALE GENOMIC DNA]</scope>
    <source>
        <strain evidence="1 2">CAU 212</strain>
    </source>
</reference>
<dbReference type="eggNOG" id="COG1938">
    <property type="taxonomic scope" value="Bacteria"/>
</dbReference>
<keyword evidence="1" id="KW-0647">Proteasome</keyword>
<dbReference type="KEGG" id="cdo:CDOO_08425"/>
<organism evidence="1 2">
    <name type="scientific">Corynebacterium doosanense CAU 212 = DSM 45436</name>
    <dbReference type="NCBI Taxonomy" id="558173"/>
    <lineage>
        <taxon>Bacteria</taxon>
        <taxon>Bacillati</taxon>
        <taxon>Actinomycetota</taxon>
        <taxon>Actinomycetes</taxon>
        <taxon>Mycobacteriales</taxon>
        <taxon>Corynebacteriaceae</taxon>
        <taxon>Corynebacterium</taxon>
    </lineage>
</organism>
<proteinExistence type="predicted"/>
<dbReference type="EMBL" id="CP006764">
    <property type="protein sequence ID" value="AIT61278.1"/>
    <property type="molecule type" value="Genomic_DNA"/>
</dbReference>
<protein>
    <submittedName>
        <fullName evidence="1">Proteasome protein</fullName>
    </submittedName>
</protein>
<dbReference type="SUPFAM" id="SSF159659">
    <property type="entry name" value="Cgl1923-like"/>
    <property type="match status" value="1"/>
</dbReference>
<name>A0A097IGK0_9CORY</name>
<dbReference type="InterPro" id="IPR008492">
    <property type="entry name" value="Rv2714-like"/>
</dbReference>
<dbReference type="RefSeq" id="WP_020384542.1">
    <property type="nucleotide sequence ID" value="NZ_AQUX01000001.1"/>
</dbReference>
<dbReference type="Gene3D" id="3.40.50.10900">
    <property type="entry name" value="PAC-like subunit"/>
    <property type="match status" value="1"/>
</dbReference>
<gene>
    <name evidence="1" type="ORF">CDOO_08425</name>
</gene>
<dbReference type="InterPro" id="IPR038389">
    <property type="entry name" value="PSMG2_sf"/>
</dbReference>
<evidence type="ECO:0000313" key="2">
    <source>
        <dbReference type="Proteomes" id="UP000029914"/>
    </source>
</evidence>
<sequence>MQDNSRMYELEYPAPKVDSDASRGPVLIVALQGFADAGMAVDNSANHLKAALDSRPVVSFHNDELIDYRSRRPAVTLEDNSVAEIEDLTLDIRVLRDNDETPFLLLSGPEPDMRWEAFTGAVADLADKYNVESTICLYGAPMTVPHTRPLVVSAHGNDKDLLRDLFTLDTKVTMPGSASLFLERELHKRGRKVAGYTAHVPHYIAQGPYPQATHHLLRAVAESTGLSFPLQSLEKDMERTESQLEDYLADNMEIIQVVSALEQQYDEELERYRSKHPDALLPGEAPLPTGEEIGEEFERFLASIDHEDPTQSDDTES</sequence>
<dbReference type="PIRSF" id="PIRSF028754">
    <property type="entry name" value="UCP028754"/>
    <property type="match status" value="1"/>
</dbReference>